<name>A0A5C0B3K9_9BURK</name>
<dbReference type="RefSeq" id="WP_148819121.1">
    <property type="nucleotide sequence ID" value="NZ_CP043046.1"/>
</dbReference>
<dbReference type="Proteomes" id="UP000325161">
    <property type="component" value="Chromosome"/>
</dbReference>
<dbReference type="NCBIfam" id="TIGR01182">
    <property type="entry name" value="eda"/>
    <property type="match status" value="1"/>
</dbReference>
<proteinExistence type="inferred from homology"/>
<dbReference type="InterPro" id="IPR013785">
    <property type="entry name" value="Aldolase_TIM"/>
</dbReference>
<evidence type="ECO:0000256" key="7">
    <source>
        <dbReference type="ARBA" id="ARBA00023270"/>
    </source>
</evidence>
<protein>
    <recommendedName>
        <fullName evidence="5">2-dehydro-3-deoxy-phosphogluconate aldolase</fullName>
        <ecNumber evidence="5">4.1.2.14</ecNumber>
    </recommendedName>
</protein>
<keyword evidence="10" id="KW-1185">Reference proteome</keyword>
<comment type="pathway">
    <text evidence="2">Carbohydrate acid metabolism; 2-dehydro-3-deoxy-D-gluconate degradation; D-glyceraldehyde 3-phosphate and pyruvate from 2-dehydro-3-deoxy-D-gluconate: step 2/2.</text>
</comment>
<dbReference type="PANTHER" id="PTHR30246">
    <property type="entry name" value="2-KETO-3-DEOXY-6-PHOSPHOGLUCONATE ALDOLASE"/>
    <property type="match status" value="1"/>
</dbReference>
<evidence type="ECO:0000256" key="4">
    <source>
        <dbReference type="ARBA" id="ARBA00011233"/>
    </source>
</evidence>
<keyword evidence="7" id="KW-0704">Schiff base</keyword>
<comment type="subunit">
    <text evidence="4">Homotrimer.</text>
</comment>
<dbReference type="EC" id="4.1.2.14" evidence="5"/>
<dbReference type="EMBL" id="CP043046">
    <property type="protein sequence ID" value="QEI09212.1"/>
    <property type="molecule type" value="Genomic_DNA"/>
</dbReference>
<evidence type="ECO:0000313" key="9">
    <source>
        <dbReference type="EMBL" id="QEI09212.1"/>
    </source>
</evidence>
<accession>A0A5C0B3K9</accession>
<comment type="similarity">
    <text evidence="3">Belongs to the KHG/KDPG aldolase family.</text>
</comment>
<keyword evidence="6" id="KW-0456">Lyase</keyword>
<evidence type="ECO:0000256" key="5">
    <source>
        <dbReference type="ARBA" id="ARBA00013063"/>
    </source>
</evidence>
<dbReference type="NCBIfam" id="NF004325">
    <property type="entry name" value="PRK05718.1"/>
    <property type="match status" value="1"/>
</dbReference>
<keyword evidence="8" id="KW-0119">Carbohydrate metabolism</keyword>
<evidence type="ECO:0000256" key="1">
    <source>
        <dbReference type="ARBA" id="ARBA00000654"/>
    </source>
</evidence>
<dbReference type="OrthoDB" id="9805177at2"/>
<evidence type="ECO:0000256" key="8">
    <source>
        <dbReference type="ARBA" id="ARBA00023277"/>
    </source>
</evidence>
<dbReference type="Pfam" id="PF01081">
    <property type="entry name" value="Aldolase"/>
    <property type="match status" value="1"/>
</dbReference>
<dbReference type="PROSITE" id="PS00159">
    <property type="entry name" value="ALDOLASE_KDPG_KHG_1"/>
    <property type="match status" value="1"/>
</dbReference>
<evidence type="ECO:0000256" key="6">
    <source>
        <dbReference type="ARBA" id="ARBA00023239"/>
    </source>
</evidence>
<gene>
    <name evidence="9" type="ORF">FXN63_09285</name>
</gene>
<dbReference type="KEGG" id="pacr:FXN63_09285"/>
<evidence type="ECO:0000256" key="2">
    <source>
        <dbReference type="ARBA" id="ARBA00004736"/>
    </source>
</evidence>
<dbReference type="InterPro" id="IPR031338">
    <property type="entry name" value="KDPG/KHG_AS_2"/>
</dbReference>
<evidence type="ECO:0000256" key="3">
    <source>
        <dbReference type="ARBA" id="ARBA00006906"/>
    </source>
</evidence>
<reference evidence="9 10" key="1">
    <citation type="submission" date="2019-08" db="EMBL/GenBank/DDBJ databases">
        <title>Amphibian skin-associated Pigmentiphaga: genome sequence and occurrence across geography and hosts.</title>
        <authorList>
            <person name="Bletz M.C."/>
            <person name="Bunk B."/>
            <person name="Sproeer C."/>
            <person name="Biwer P."/>
            <person name="Reiter S."/>
            <person name="Rabemananjara F.C.E."/>
            <person name="Schulz S."/>
            <person name="Overmann J."/>
            <person name="Vences M."/>
        </authorList>
    </citation>
    <scope>NUCLEOTIDE SEQUENCE [LARGE SCALE GENOMIC DNA]</scope>
    <source>
        <strain evidence="9 10">Mada1488</strain>
    </source>
</reference>
<comment type="catalytic activity">
    <reaction evidence="1">
        <text>2-dehydro-3-deoxy-6-phospho-D-gluconate = D-glyceraldehyde 3-phosphate + pyruvate</text>
        <dbReference type="Rhea" id="RHEA:17089"/>
        <dbReference type="ChEBI" id="CHEBI:15361"/>
        <dbReference type="ChEBI" id="CHEBI:57569"/>
        <dbReference type="ChEBI" id="CHEBI:59776"/>
        <dbReference type="EC" id="4.1.2.14"/>
    </reaction>
</comment>
<sequence length="210" mass="21596">MLDIDHVAALGPVIPVLQFDSVEQGEQTARALYEGGVRVLEITLRTPAGLGVIERMAKFADDLVVGVGTLTRPEQVAAAVSAGARFGVSPGLTDALANAAKQQGLALLPGVATSSEILIALEHGYKTVKFFPAEQAGGVAMLKAFGGPFGDVRFCPTGGVTAATAPNYLALPNVVCVGGSWLTPAAMMRAGDWAGITRLAREASALRPAQ</sequence>
<dbReference type="InterPro" id="IPR000887">
    <property type="entry name" value="Aldlse_KDPG_KHG"/>
</dbReference>
<dbReference type="PANTHER" id="PTHR30246:SF1">
    <property type="entry name" value="2-DEHYDRO-3-DEOXY-6-PHOSPHOGALACTONATE ALDOLASE-RELATED"/>
    <property type="match status" value="1"/>
</dbReference>
<dbReference type="Gene3D" id="3.20.20.70">
    <property type="entry name" value="Aldolase class I"/>
    <property type="match status" value="1"/>
</dbReference>
<dbReference type="PROSITE" id="PS00160">
    <property type="entry name" value="ALDOLASE_KDPG_KHG_2"/>
    <property type="match status" value="1"/>
</dbReference>
<dbReference type="SUPFAM" id="SSF51569">
    <property type="entry name" value="Aldolase"/>
    <property type="match status" value="1"/>
</dbReference>
<dbReference type="AlphaFoldDB" id="A0A5C0B3K9"/>
<organism evidence="9 10">
    <name type="scientific">Pigmentiphaga aceris</name>
    <dbReference type="NCBI Taxonomy" id="1940612"/>
    <lineage>
        <taxon>Bacteria</taxon>
        <taxon>Pseudomonadati</taxon>
        <taxon>Pseudomonadota</taxon>
        <taxon>Betaproteobacteria</taxon>
        <taxon>Burkholderiales</taxon>
        <taxon>Alcaligenaceae</taxon>
        <taxon>Pigmentiphaga</taxon>
    </lineage>
</organism>
<dbReference type="CDD" id="cd00452">
    <property type="entry name" value="KDPG_aldolase"/>
    <property type="match status" value="1"/>
</dbReference>
<dbReference type="GO" id="GO:0008675">
    <property type="term" value="F:2-dehydro-3-deoxy-phosphogluconate aldolase activity"/>
    <property type="evidence" value="ECO:0007669"/>
    <property type="project" value="UniProtKB-EC"/>
</dbReference>
<evidence type="ECO:0000313" key="10">
    <source>
        <dbReference type="Proteomes" id="UP000325161"/>
    </source>
</evidence>
<dbReference type="InterPro" id="IPR031337">
    <property type="entry name" value="KDPG/KHG_AS_1"/>
</dbReference>